<evidence type="ECO:0000313" key="2">
    <source>
        <dbReference type="Proteomes" id="UP000076501"/>
    </source>
</evidence>
<organism evidence="1 2">
    <name type="scientific">Bacillus cereus</name>
    <dbReference type="NCBI Taxonomy" id="1396"/>
    <lineage>
        <taxon>Bacteria</taxon>
        <taxon>Bacillati</taxon>
        <taxon>Bacillota</taxon>
        <taxon>Bacilli</taxon>
        <taxon>Bacillales</taxon>
        <taxon>Bacillaceae</taxon>
        <taxon>Bacillus</taxon>
        <taxon>Bacillus cereus group</taxon>
    </lineage>
</organism>
<dbReference type="EMBL" id="LJKA01000019">
    <property type="protein sequence ID" value="KZD39110.1"/>
    <property type="molecule type" value="Genomic_DNA"/>
</dbReference>
<sequence length="50" mass="5802">MQITIKKNKSLWLKLQAISKEAMNVIENESHLHFDYTTNKKGNVTHSAFL</sequence>
<protein>
    <submittedName>
        <fullName evidence="1">Uncharacterized protein</fullName>
    </submittedName>
</protein>
<name>A0A161TCS8_BACCE</name>
<evidence type="ECO:0000313" key="1">
    <source>
        <dbReference type="EMBL" id="KZD39110.1"/>
    </source>
</evidence>
<proteinExistence type="predicted"/>
<accession>A0A161TCS8</accession>
<dbReference type="AlphaFoldDB" id="A0A161TCS8"/>
<dbReference type="Proteomes" id="UP000076501">
    <property type="component" value="Unassembled WGS sequence"/>
</dbReference>
<dbReference type="PATRIC" id="fig|1396.539.peg.970"/>
<gene>
    <name evidence="1" type="ORF">B4082_1455</name>
</gene>
<reference evidence="1 2" key="1">
    <citation type="submission" date="2015-09" db="EMBL/GenBank/DDBJ databases">
        <title>Bacillus cereus food isolates.</title>
        <authorList>
            <person name="Boekhorst J."/>
        </authorList>
    </citation>
    <scope>NUCLEOTIDE SEQUENCE [LARGE SCALE GENOMIC DNA]</scope>
    <source>
        <strain evidence="1 2">B4082</strain>
    </source>
</reference>
<comment type="caution">
    <text evidence="1">The sequence shown here is derived from an EMBL/GenBank/DDBJ whole genome shotgun (WGS) entry which is preliminary data.</text>
</comment>